<dbReference type="AlphaFoldDB" id="A0A916UVD5"/>
<proteinExistence type="predicted"/>
<reference evidence="2" key="2">
    <citation type="submission" date="2020-09" db="EMBL/GenBank/DDBJ databases">
        <authorList>
            <person name="Sun Q."/>
            <person name="Zhou Y."/>
        </authorList>
    </citation>
    <scope>NUCLEOTIDE SEQUENCE</scope>
    <source>
        <strain evidence="2">CGMCC 1.10998</strain>
    </source>
</reference>
<keyword evidence="3" id="KW-1185">Reference proteome</keyword>
<reference evidence="2" key="1">
    <citation type="journal article" date="2014" name="Int. J. Syst. Evol. Microbiol.">
        <title>Complete genome sequence of Corynebacterium casei LMG S-19264T (=DSM 44701T), isolated from a smear-ripened cheese.</title>
        <authorList>
            <consortium name="US DOE Joint Genome Institute (JGI-PGF)"/>
            <person name="Walter F."/>
            <person name="Albersmeier A."/>
            <person name="Kalinowski J."/>
            <person name="Ruckert C."/>
        </authorList>
    </citation>
    <scope>NUCLEOTIDE SEQUENCE</scope>
    <source>
        <strain evidence="2">CGMCC 1.10998</strain>
    </source>
</reference>
<organism evidence="2 3">
    <name type="scientific">Undibacterium terreum</name>
    <dbReference type="NCBI Taxonomy" id="1224302"/>
    <lineage>
        <taxon>Bacteria</taxon>
        <taxon>Pseudomonadati</taxon>
        <taxon>Pseudomonadota</taxon>
        <taxon>Betaproteobacteria</taxon>
        <taxon>Burkholderiales</taxon>
        <taxon>Oxalobacteraceae</taxon>
        <taxon>Undibacterium</taxon>
    </lineage>
</organism>
<comment type="caution">
    <text evidence="2">The sequence shown here is derived from an EMBL/GenBank/DDBJ whole genome shotgun (WGS) entry which is preliminary data.</text>
</comment>
<protein>
    <submittedName>
        <fullName evidence="2">Uncharacterized protein</fullName>
    </submittedName>
</protein>
<name>A0A916UVD5_9BURK</name>
<dbReference type="EMBL" id="BMED01000004">
    <property type="protein sequence ID" value="GGC89734.1"/>
    <property type="molecule type" value="Genomic_DNA"/>
</dbReference>
<accession>A0A916UVD5</accession>
<dbReference type="RefSeq" id="WP_188567983.1">
    <property type="nucleotide sequence ID" value="NZ_BMED01000004.1"/>
</dbReference>
<sequence length="59" mass="6599">MKYIEENSALLKQLMTTPPMSAQQYAIVMRKRTDSRRRAEDARDASLANAQAKQSAQGA</sequence>
<evidence type="ECO:0000313" key="3">
    <source>
        <dbReference type="Proteomes" id="UP000637423"/>
    </source>
</evidence>
<dbReference type="Proteomes" id="UP000637423">
    <property type="component" value="Unassembled WGS sequence"/>
</dbReference>
<evidence type="ECO:0000256" key="1">
    <source>
        <dbReference type="SAM" id="MobiDB-lite"/>
    </source>
</evidence>
<feature type="region of interest" description="Disordered" evidence="1">
    <location>
        <begin position="30"/>
        <end position="59"/>
    </location>
</feature>
<gene>
    <name evidence="2" type="ORF">GCM10011396_41210</name>
</gene>
<evidence type="ECO:0000313" key="2">
    <source>
        <dbReference type="EMBL" id="GGC89734.1"/>
    </source>
</evidence>
<feature type="compositionally biased region" description="Polar residues" evidence="1">
    <location>
        <begin position="48"/>
        <end position="59"/>
    </location>
</feature>